<evidence type="ECO:0000256" key="1">
    <source>
        <dbReference type="SAM" id="MobiDB-lite"/>
    </source>
</evidence>
<accession>A0A9X0DCL9</accession>
<name>A0A9X0DCL9_9CNID</name>
<gene>
    <name evidence="2" type="primary">SAMD3_1</name>
    <name evidence="2" type="ORF">OS493_000547</name>
</gene>
<feature type="compositionally biased region" description="Basic and acidic residues" evidence="1">
    <location>
        <begin position="38"/>
        <end position="49"/>
    </location>
</feature>
<protein>
    <submittedName>
        <fullName evidence="2">Sterile alpha motif</fullName>
    </submittedName>
</protein>
<keyword evidence="3" id="KW-1185">Reference proteome</keyword>
<dbReference type="Proteomes" id="UP001163046">
    <property type="component" value="Unassembled WGS sequence"/>
</dbReference>
<dbReference type="AlphaFoldDB" id="A0A9X0DCL9"/>
<evidence type="ECO:0000313" key="3">
    <source>
        <dbReference type="Proteomes" id="UP001163046"/>
    </source>
</evidence>
<dbReference type="EMBL" id="MU825396">
    <property type="protein sequence ID" value="KAJ7394721.1"/>
    <property type="molecule type" value="Genomic_DNA"/>
</dbReference>
<organism evidence="2 3">
    <name type="scientific">Desmophyllum pertusum</name>
    <dbReference type="NCBI Taxonomy" id="174260"/>
    <lineage>
        <taxon>Eukaryota</taxon>
        <taxon>Metazoa</taxon>
        <taxon>Cnidaria</taxon>
        <taxon>Anthozoa</taxon>
        <taxon>Hexacorallia</taxon>
        <taxon>Scleractinia</taxon>
        <taxon>Caryophylliina</taxon>
        <taxon>Caryophylliidae</taxon>
        <taxon>Desmophyllum</taxon>
    </lineage>
</organism>
<feature type="region of interest" description="Disordered" evidence="1">
    <location>
        <begin position="16"/>
        <end position="49"/>
    </location>
</feature>
<reference evidence="2" key="1">
    <citation type="submission" date="2023-01" db="EMBL/GenBank/DDBJ databases">
        <title>Genome assembly of the deep-sea coral Lophelia pertusa.</title>
        <authorList>
            <person name="Herrera S."/>
            <person name="Cordes E."/>
        </authorList>
    </citation>
    <scope>NUCLEOTIDE SEQUENCE</scope>
    <source>
        <strain evidence="2">USNM1676648</strain>
        <tissue evidence="2">Polyp</tissue>
    </source>
</reference>
<dbReference type="OrthoDB" id="10338529at2759"/>
<sequence length="270" mass="31324">MENSAITIKKGLLQQKACGKTQKKKSDDENETASTQQGHDEQLKKEMAARKPDDKKIFALLKVSLQTRRKWIDGLAGKGTVKKVLKEYPGFRNYKQVMMENCLLTRCSQYKEAWRKQIPQMWEFACRDCPDLLEDCPEEGMEAMDDDDKTAIICMSLPRAWGIKERLVHYIKDNINFEAFIKKLNSDCHLVAANDEDFPQLFVIIDNEVVVKTDLHMDGLFSFFAVFQVFNLEYPQKLKLCFKFLEEYIFGIPQSRRPLAYTKGIDKLLA</sequence>
<evidence type="ECO:0000313" key="2">
    <source>
        <dbReference type="EMBL" id="KAJ7394721.1"/>
    </source>
</evidence>
<proteinExistence type="predicted"/>
<comment type="caution">
    <text evidence="2">The sequence shown here is derived from an EMBL/GenBank/DDBJ whole genome shotgun (WGS) entry which is preliminary data.</text>
</comment>